<dbReference type="AlphaFoldDB" id="A0A9X0QEU2"/>
<reference evidence="1 2" key="1">
    <citation type="submission" date="2020-08" db="EMBL/GenBank/DDBJ databases">
        <title>Genomic Encyclopedia of Type Strains, Phase IV (KMG-V): Genome sequencing to study the core and pangenomes of soil and plant-associated prokaryotes.</title>
        <authorList>
            <person name="Whitman W."/>
        </authorList>
    </citation>
    <scope>NUCLEOTIDE SEQUENCE [LARGE SCALE GENOMIC DNA]</scope>
    <source>
        <strain evidence="1 2">X5P2</strain>
    </source>
</reference>
<gene>
    <name evidence="1" type="ORF">HDF14_002712</name>
</gene>
<comment type="caution">
    <text evidence="1">The sequence shown here is derived from an EMBL/GenBank/DDBJ whole genome shotgun (WGS) entry which is preliminary data.</text>
</comment>
<sequence>MLHLGSTVHYMEHQQLRYSRTNRNEFIRGGFHFFSGLANVPVIAEPTSNGYGALQNNRFSGIPRILGFTRSPHPWPTEKAEDGFSVHSSPLLVSVREKRTDGPLSKRTWLRSSKHLNNPIEQDHRKAGLSDRCPKVRGAQLVYATSARTDIELRFAGNKRGSVRGSDNGRVGAIREQ</sequence>
<name>A0A9X0QEU2_9BACT</name>
<organism evidence="1 2">
    <name type="scientific">Tunturiibacter gelidiferens</name>
    <dbReference type="NCBI Taxonomy" id="3069689"/>
    <lineage>
        <taxon>Bacteria</taxon>
        <taxon>Pseudomonadati</taxon>
        <taxon>Acidobacteriota</taxon>
        <taxon>Terriglobia</taxon>
        <taxon>Terriglobales</taxon>
        <taxon>Acidobacteriaceae</taxon>
        <taxon>Tunturiibacter</taxon>
    </lineage>
</organism>
<evidence type="ECO:0000313" key="1">
    <source>
        <dbReference type="EMBL" id="MBB5329096.1"/>
    </source>
</evidence>
<evidence type="ECO:0000313" key="2">
    <source>
        <dbReference type="Proteomes" id="UP000535182"/>
    </source>
</evidence>
<dbReference type="EMBL" id="JACHEB010000005">
    <property type="protein sequence ID" value="MBB5329096.1"/>
    <property type="molecule type" value="Genomic_DNA"/>
</dbReference>
<protein>
    <submittedName>
        <fullName evidence="1">Uncharacterized protein</fullName>
    </submittedName>
</protein>
<keyword evidence="2" id="KW-1185">Reference proteome</keyword>
<dbReference type="Proteomes" id="UP000535182">
    <property type="component" value="Unassembled WGS sequence"/>
</dbReference>
<accession>A0A9X0QEU2</accession>
<proteinExistence type="predicted"/>